<comment type="cofactor">
    <cofactor evidence="1">
        <name>pyridoxal 5'-phosphate</name>
        <dbReference type="ChEBI" id="CHEBI:597326"/>
    </cofactor>
</comment>
<evidence type="ECO:0000256" key="7">
    <source>
        <dbReference type="ARBA" id="ARBA00023014"/>
    </source>
</evidence>
<comment type="catalytic activity">
    <reaction evidence="8">
        <text>(sulfur carrier)-H + L-cysteine = (sulfur carrier)-SH + L-alanine</text>
        <dbReference type="Rhea" id="RHEA:43892"/>
        <dbReference type="Rhea" id="RHEA-COMP:14737"/>
        <dbReference type="Rhea" id="RHEA-COMP:14739"/>
        <dbReference type="ChEBI" id="CHEBI:29917"/>
        <dbReference type="ChEBI" id="CHEBI:35235"/>
        <dbReference type="ChEBI" id="CHEBI:57972"/>
        <dbReference type="ChEBI" id="CHEBI:64428"/>
        <dbReference type="EC" id="2.8.1.7"/>
    </reaction>
</comment>
<evidence type="ECO:0000313" key="11">
    <source>
        <dbReference type="Proteomes" id="UP000602532"/>
    </source>
</evidence>
<dbReference type="EMBL" id="JACSPM010000004">
    <property type="protein sequence ID" value="MBD8024502.1"/>
    <property type="molecule type" value="Genomic_DNA"/>
</dbReference>
<evidence type="ECO:0000256" key="3">
    <source>
        <dbReference type="ARBA" id="ARBA00022679"/>
    </source>
</evidence>
<evidence type="ECO:0000259" key="9">
    <source>
        <dbReference type="Pfam" id="PF00266"/>
    </source>
</evidence>
<proteinExistence type="inferred from homology"/>
<reference evidence="10 11" key="1">
    <citation type="submission" date="2020-08" db="EMBL/GenBank/DDBJ databases">
        <title>A Genomic Blueprint of the Chicken Gut Microbiome.</title>
        <authorList>
            <person name="Gilroy R."/>
            <person name="Ravi A."/>
            <person name="Getino M."/>
            <person name="Pursley I."/>
            <person name="Horton D.L."/>
            <person name="Alikhan N.-F."/>
            <person name="Baker D."/>
            <person name="Gharbi K."/>
            <person name="Hall N."/>
            <person name="Watson M."/>
            <person name="Adriaenssens E.M."/>
            <person name="Foster-Nyarko E."/>
            <person name="Jarju S."/>
            <person name="Secka A."/>
            <person name="Antonio M."/>
            <person name="Oren A."/>
            <person name="Chaudhuri R."/>
            <person name="La Ragione R.M."/>
            <person name="Hildebrand F."/>
            <person name="Pallen M.J."/>
        </authorList>
    </citation>
    <scope>NUCLEOTIDE SEQUENCE [LARGE SCALE GENOMIC DNA]</scope>
    <source>
        <strain evidence="10 11">Sa1CUA4</strain>
    </source>
</reference>
<dbReference type="PIRSF" id="PIRSF005572">
    <property type="entry name" value="NifS"/>
    <property type="match status" value="1"/>
</dbReference>
<dbReference type="Gene3D" id="3.90.1150.10">
    <property type="entry name" value="Aspartate Aminotransferase, domain 1"/>
    <property type="match status" value="1"/>
</dbReference>
<keyword evidence="3" id="KW-0808">Transferase</keyword>
<evidence type="ECO:0000256" key="5">
    <source>
        <dbReference type="ARBA" id="ARBA00022898"/>
    </source>
</evidence>
<dbReference type="Gene3D" id="1.10.260.50">
    <property type="match status" value="1"/>
</dbReference>
<dbReference type="SUPFAM" id="SSF53383">
    <property type="entry name" value="PLP-dependent transferases"/>
    <property type="match status" value="1"/>
</dbReference>
<keyword evidence="7" id="KW-0411">Iron-sulfur</keyword>
<dbReference type="Pfam" id="PF00266">
    <property type="entry name" value="Aminotran_5"/>
    <property type="match status" value="1"/>
</dbReference>
<evidence type="ECO:0000256" key="1">
    <source>
        <dbReference type="ARBA" id="ARBA00001933"/>
    </source>
</evidence>
<keyword evidence="5" id="KW-0663">Pyridoxal phosphate</keyword>
<dbReference type="RefSeq" id="WP_191766832.1">
    <property type="nucleotide sequence ID" value="NZ_JACSPM010000004.1"/>
</dbReference>
<dbReference type="Proteomes" id="UP000602532">
    <property type="component" value="Unassembled WGS sequence"/>
</dbReference>
<protein>
    <submittedName>
        <fullName evidence="10">Cysteine desulfurase</fullName>
    </submittedName>
</protein>
<keyword evidence="11" id="KW-1185">Reference proteome</keyword>
<keyword evidence="6" id="KW-0408">Iron</keyword>
<dbReference type="Gene3D" id="3.40.640.10">
    <property type="entry name" value="Type I PLP-dependent aspartate aminotransferase-like (Major domain)"/>
    <property type="match status" value="1"/>
</dbReference>
<gene>
    <name evidence="10" type="ORF">H9622_12995</name>
</gene>
<organism evidence="10 11">
    <name type="scientific">Microbacterium gallinarum</name>
    <dbReference type="NCBI Taxonomy" id="2762209"/>
    <lineage>
        <taxon>Bacteria</taxon>
        <taxon>Bacillati</taxon>
        <taxon>Actinomycetota</taxon>
        <taxon>Actinomycetes</taxon>
        <taxon>Micrococcales</taxon>
        <taxon>Microbacteriaceae</taxon>
        <taxon>Microbacterium</taxon>
    </lineage>
</organism>
<name>A0ABR8X5R6_9MICO</name>
<feature type="domain" description="Aminotransferase class V" evidence="9">
    <location>
        <begin position="3"/>
        <end position="372"/>
    </location>
</feature>
<evidence type="ECO:0000256" key="4">
    <source>
        <dbReference type="ARBA" id="ARBA00022723"/>
    </source>
</evidence>
<sequence length="395" mass="40693">MQVYLDHAATTPLRPEARDAWLRATADVGNASSIHGYGQSARRLLEESRERLSQVLDCDPIEVVFTSGGTEAVNLAVKGLWWARDAAADAVVLPDGEHHATLDAIEWLHATEGATVRHVALDARGAIPPAAFAASLDGAAFATALAANNEVGTVNDVLRLAAAAREARVPLHVDAVAAFGHLPVSFRGWRADAAGHTGLCAMSVSAHKVGGPAGVGALVVSRHARLAPLVHGGGQQRGLRAGTQDVAGAAAFAVAAELAEAEREAEAERLAALRERLVRGILSTVAEAELLGDPDDRIPGNAHVLFPGASGETLLFLLDQAGIAVSTGSACQAGIPEPSHVVQALGRSDAEARQVLRLTLGRTTVDADVDRVLAALPAAVERARAASGSSSGARS</sequence>
<dbReference type="PANTHER" id="PTHR11601">
    <property type="entry name" value="CYSTEINE DESULFURYLASE FAMILY MEMBER"/>
    <property type="match status" value="1"/>
</dbReference>
<dbReference type="PANTHER" id="PTHR11601:SF34">
    <property type="entry name" value="CYSTEINE DESULFURASE"/>
    <property type="match status" value="1"/>
</dbReference>
<accession>A0ABR8X5R6</accession>
<dbReference type="InterPro" id="IPR015421">
    <property type="entry name" value="PyrdxlP-dep_Trfase_major"/>
</dbReference>
<comment type="caution">
    <text evidence="10">The sequence shown here is derived from an EMBL/GenBank/DDBJ whole genome shotgun (WGS) entry which is preliminary data.</text>
</comment>
<evidence type="ECO:0000256" key="6">
    <source>
        <dbReference type="ARBA" id="ARBA00023004"/>
    </source>
</evidence>
<evidence type="ECO:0000313" key="10">
    <source>
        <dbReference type="EMBL" id="MBD8024502.1"/>
    </source>
</evidence>
<dbReference type="InterPro" id="IPR000192">
    <property type="entry name" value="Aminotrans_V_dom"/>
</dbReference>
<keyword evidence="4" id="KW-0479">Metal-binding</keyword>
<evidence type="ECO:0000256" key="2">
    <source>
        <dbReference type="ARBA" id="ARBA00006490"/>
    </source>
</evidence>
<evidence type="ECO:0000256" key="8">
    <source>
        <dbReference type="ARBA" id="ARBA00050776"/>
    </source>
</evidence>
<comment type="similarity">
    <text evidence="2">Belongs to the class-V pyridoxal-phosphate-dependent aminotransferase family. NifS/IscS subfamily.</text>
</comment>
<dbReference type="InterPro" id="IPR016454">
    <property type="entry name" value="Cysteine_dSase"/>
</dbReference>
<dbReference type="InterPro" id="IPR015424">
    <property type="entry name" value="PyrdxlP-dep_Trfase"/>
</dbReference>
<dbReference type="InterPro" id="IPR015422">
    <property type="entry name" value="PyrdxlP-dep_Trfase_small"/>
</dbReference>